<dbReference type="EMBL" id="JAVDVX010000004">
    <property type="protein sequence ID" value="MDR7090449.1"/>
    <property type="molecule type" value="Genomic_DNA"/>
</dbReference>
<dbReference type="Pfam" id="PF13478">
    <property type="entry name" value="XdhC_C"/>
    <property type="match status" value="1"/>
</dbReference>
<dbReference type="Gene3D" id="3.40.50.720">
    <property type="entry name" value="NAD(P)-binding Rossmann-like Domain"/>
    <property type="match status" value="1"/>
</dbReference>
<dbReference type="RefSeq" id="WP_310072779.1">
    <property type="nucleotide sequence ID" value="NZ_JAVDVX010000004.1"/>
</dbReference>
<dbReference type="PANTHER" id="PTHR30388">
    <property type="entry name" value="ALDEHYDE OXIDOREDUCTASE MOLYBDENUM COFACTOR ASSEMBLY PROTEIN"/>
    <property type="match status" value="1"/>
</dbReference>
<evidence type="ECO:0000259" key="1">
    <source>
        <dbReference type="Pfam" id="PF02625"/>
    </source>
</evidence>
<evidence type="ECO:0000259" key="2">
    <source>
        <dbReference type="Pfam" id="PF13478"/>
    </source>
</evidence>
<evidence type="ECO:0000313" key="3">
    <source>
        <dbReference type="EMBL" id="MDR7090449.1"/>
    </source>
</evidence>
<dbReference type="InterPro" id="IPR027051">
    <property type="entry name" value="XdhC_Rossmann_dom"/>
</dbReference>
<evidence type="ECO:0000313" key="4">
    <source>
        <dbReference type="Proteomes" id="UP001253595"/>
    </source>
</evidence>
<sequence>MSNHFYHLLASWLPLKDEANWVLGAVIHTRGSVYRKTGALMLLSDAGHQLGLLSGGCIESDLLLQARKVVALGKSRRVVYDAADDSNIAWRLGIGCGGAAEILLHPCHARNDFLQLPAVLACLQQHQACNYALQLDQAYAGFTPCQRKFSQRQHGSLQSPPVVLDSAGSEEKNLVTLINPLPHLLILGSGVDVIPLCHLALVMGWRVTLADQRLNSSKRENFPAGITALNESVAELSSDLLHQIDGVVIAHHNLRLDAAAVAALQTRELVNPYIGLLGPAKRKAEVLATAGLNEAQLRYAIAGPMGLALGGDLPESIALSVLAECHAKVFGSNALPLSEMAQDEMQMHSIVSREADAPIILSNMRASL</sequence>
<gene>
    <name evidence="3" type="ORF">J2X05_002473</name>
</gene>
<protein>
    <submittedName>
        <fullName evidence="3">Xanthine dehydrogenase accessory factor</fullName>
    </submittedName>
</protein>
<feature type="domain" description="XdhC Rossmann" evidence="2">
    <location>
        <begin position="184"/>
        <end position="325"/>
    </location>
</feature>
<dbReference type="PANTHER" id="PTHR30388:SF4">
    <property type="entry name" value="MOLYBDENUM COFACTOR INSERTION CHAPERONE PAOD"/>
    <property type="match status" value="1"/>
</dbReference>
<dbReference type="InterPro" id="IPR003777">
    <property type="entry name" value="XdhC_CoxI"/>
</dbReference>
<proteinExistence type="predicted"/>
<dbReference type="Proteomes" id="UP001253595">
    <property type="component" value="Unassembled WGS sequence"/>
</dbReference>
<dbReference type="InterPro" id="IPR052698">
    <property type="entry name" value="MoCofactor_Util/Proc"/>
</dbReference>
<reference evidence="3 4" key="1">
    <citation type="submission" date="2023-07" db="EMBL/GenBank/DDBJ databases">
        <title>Sorghum-associated microbial communities from plants grown in Nebraska, USA.</title>
        <authorList>
            <person name="Schachtman D."/>
        </authorList>
    </citation>
    <scope>NUCLEOTIDE SEQUENCE [LARGE SCALE GENOMIC DNA]</scope>
    <source>
        <strain evidence="3 4">BE190</strain>
    </source>
</reference>
<feature type="domain" description="XdhC- CoxI" evidence="1">
    <location>
        <begin position="18"/>
        <end position="81"/>
    </location>
</feature>
<accession>A0ABU1UZ20</accession>
<keyword evidence="4" id="KW-1185">Reference proteome</keyword>
<comment type="caution">
    <text evidence="3">The sequence shown here is derived from an EMBL/GenBank/DDBJ whole genome shotgun (WGS) entry which is preliminary data.</text>
</comment>
<dbReference type="Pfam" id="PF02625">
    <property type="entry name" value="XdhC_CoxI"/>
    <property type="match status" value="1"/>
</dbReference>
<name>A0ABU1UZ20_9GAMM</name>
<organism evidence="3 4">
    <name type="scientific">Cellvibrio fibrivorans</name>
    <dbReference type="NCBI Taxonomy" id="126350"/>
    <lineage>
        <taxon>Bacteria</taxon>
        <taxon>Pseudomonadati</taxon>
        <taxon>Pseudomonadota</taxon>
        <taxon>Gammaproteobacteria</taxon>
        <taxon>Cellvibrionales</taxon>
        <taxon>Cellvibrionaceae</taxon>
        <taxon>Cellvibrio</taxon>
    </lineage>
</organism>